<accession>A0A1J5TJ91</accession>
<dbReference type="Gene3D" id="1.25.40.10">
    <property type="entry name" value="Tetratricopeptide repeat domain"/>
    <property type="match status" value="3"/>
</dbReference>
<dbReference type="STRING" id="1888995.BD935_03635"/>
<dbReference type="AlphaFoldDB" id="A0A1J5TJ91"/>
<dbReference type="Proteomes" id="UP000183080">
    <property type="component" value="Unassembled WGS sequence"/>
</dbReference>
<evidence type="ECO:0000313" key="2">
    <source>
        <dbReference type="EMBL" id="OIR21018.1"/>
    </source>
</evidence>
<dbReference type="SUPFAM" id="SSF48452">
    <property type="entry name" value="TPR-like"/>
    <property type="match status" value="3"/>
</dbReference>
<feature type="repeat" description="TPR" evidence="1">
    <location>
        <begin position="37"/>
        <end position="70"/>
    </location>
</feature>
<feature type="repeat" description="TPR" evidence="1">
    <location>
        <begin position="173"/>
        <end position="206"/>
    </location>
</feature>
<gene>
    <name evidence="2" type="ORF">BD935_03635</name>
</gene>
<name>A0A1J5TJ91_9ARCH</name>
<sequence>MDVIDLIEEGEMDYENGNYSSAKSKFLQASSLAPEDPQIFNRLGMLEMSQNSPNEARVFYEKACKLAPEVARYHMRLGDSLQRLSRYEDAIGAYAISLELEPRNAPAWNNRGFANFNINRWNEALRCYDESMKSDPTYAVAWYNYGYTLQLSGRLNDSKDYYQRAVDLDPSDKIAWNNLANVHYNQGLYERSIELYEESLKLDEEYVIAVNNIGNALDHLHRYEESIYYHEKAIELDSTFHYAWMAKGRALTRLGRPEEGLEFIETSIELDSEDPDYHEALGRCFQSLKLYDKARQIINLGLSVDGQHVPCWIALGDINMEIGNTLQAMQCFDEAVRAQDILSRNRMRDLDWIEKGRILQVAGIVHEGFRQYSNAISVAPGTGRPYFRNAQVMIDFDKLSEARKLIEKGLEIDSNSITGKSLLLKTLSGEEIIDRIEEFLFFKGKSSQVQETIAEKILDIDPKLALEFLDKKNSKHFLLLSQCFLILEEFSDSIFFAKKFVRAFPRELNGFLNAGWISIKIKDFDEAIDFFDMAIGIDSLCSEALYGKGSALKKKGEDFSSCQIILSNIDKELVI</sequence>
<dbReference type="PROSITE" id="PS50005">
    <property type="entry name" value="TPR"/>
    <property type="match status" value="5"/>
</dbReference>
<feature type="repeat" description="TPR" evidence="1">
    <location>
        <begin position="71"/>
        <end position="104"/>
    </location>
</feature>
<dbReference type="SMART" id="SM00028">
    <property type="entry name" value="TPR"/>
    <property type="match status" value="12"/>
</dbReference>
<feature type="repeat" description="TPR" evidence="1">
    <location>
        <begin position="139"/>
        <end position="172"/>
    </location>
</feature>
<dbReference type="InterPro" id="IPR019734">
    <property type="entry name" value="TPR_rpt"/>
</dbReference>
<dbReference type="Pfam" id="PF13432">
    <property type="entry name" value="TPR_16"/>
    <property type="match status" value="4"/>
</dbReference>
<dbReference type="EMBL" id="MIZA01000003">
    <property type="protein sequence ID" value="OIR21018.1"/>
    <property type="molecule type" value="Genomic_DNA"/>
</dbReference>
<dbReference type="PANTHER" id="PTHR12558:SF13">
    <property type="entry name" value="CELL DIVISION CYCLE PROTEIN 27 HOMOLOG"/>
    <property type="match status" value="1"/>
</dbReference>
<evidence type="ECO:0000256" key="1">
    <source>
        <dbReference type="PROSITE-ProRule" id="PRU00339"/>
    </source>
</evidence>
<evidence type="ECO:0000313" key="3">
    <source>
        <dbReference type="Proteomes" id="UP000183080"/>
    </source>
</evidence>
<reference evidence="2 3" key="1">
    <citation type="submission" date="2016-08" db="EMBL/GenBank/DDBJ databases">
        <title>New Insights into Marine Group III Euryarchaeota, from dark to light.</title>
        <authorList>
            <person name="Haro-Moreno J.M."/>
            <person name="Rodriguez-Valera F."/>
            <person name="Lopez-Garcia P."/>
            <person name="Moreira D."/>
            <person name="Martin-Cuadrado A.B."/>
        </authorList>
    </citation>
    <scope>NUCLEOTIDE SEQUENCE [LARGE SCALE GENOMIC DNA]</scope>
    <source>
        <strain evidence="2">CG-Epi1</strain>
    </source>
</reference>
<dbReference type="Pfam" id="PF13181">
    <property type="entry name" value="TPR_8"/>
    <property type="match status" value="1"/>
</dbReference>
<keyword evidence="1" id="KW-0802">TPR repeat</keyword>
<protein>
    <recommendedName>
        <fullName evidence="4">UDP-N-acetylglucosamine--peptide N-acetylglucosaminyltransferase SPINDLY</fullName>
    </recommendedName>
</protein>
<dbReference type="PANTHER" id="PTHR12558">
    <property type="entry name" value="CELL DIVISION CYCLE 16,23,27"/>
    <property type="match status" value="1"/>
</dbReference>
<feature type="repeat" description="TPR" evidence="1">
    <location>
        <begin position="105"/>
        <end position="138"/>
    </location>
</feature>
<proteinExistence type="predicted"/>
<evidence type="ECO:0008006" key="4">
    <source>
        <dbReference type="Google" id="ProtNLM"/>
    </source>
</evidence>
<dbReference type="InterPro" id="IPR011990">
    <property type="entry name" value="TPR-like_helical_dom_sf"/>
</dbReference>
<comment type="caution">
    <text evidence="2">The sequence shown here is derived from an EMBL/GenBank/DDBJ whole genome shotgun (WGS) entry which is preliminary data.</text>
</comment>
<organism evidence="2 3">
    <name type="scientific">Marine Group III euryarchaeote CG-Epi1</name>
    <dbReference type="NCBI Taxonomy" id="1888995"/>
    <lineage>
        <taxon>Archaea</taxon>
        <taxon>Methanobacteriati</taxon>
        <taxon>Thermoplasmatota</taxon>
        <taxon>Thermoplasmata</taxon>
        <taxon>Candidatus Thermoprofundales</taxon>
    </lineage>
</organism>